<reference evidence="2" key="1">
    <citation type="submission" date="2025-08" db="UniProtKB">
        <authorList>
            <consortium name="RefSeq"/>
        </authorList>
    </citation>
    <scope>IDENTIFICATION</scope>
    <source>
        <tissue evidence="2">Whole organism</tissue>
    </source>
</reference>
<dbReference type="RefSeq" id="XP_026289267.2">
    <property type="nucleotide sequence ID" value="XM_026433482.2"/>
</dbReference>
<keyword evidence="1" id="KW-1185">Reference proteome</keyword>
<name>A0A6J1T8S2_FRAOC</name>
<accession>A0A6J1T8S2</accession>
<gene>
    <name evidence="2" type="primary">LOC113214193</name>
</gene>
<dbReference type="KEGG" id="foc:113214193"/>
<evidence type="ECO:0000313" key="2">
    <source>
        <dbReference type="RefSeq" id="XP_026289267.2"/>
    </source>
</evidence>
<dbReference type="GeneID" id="113214193"/>
<organism evidence="1 2">
    <name type="scientific">Frankliniella occidentalis</name>
    <name type="common">Western flower thrips</name>
    <name type="synonym">Euthrips occidentalis</name>
    <dbReference type="NCBI Taxonomy" id="133901"/>
    <lineage>
        <taxon>Eukaryota</taxon>
        <taxon>Metazoa</taxon>
        <taxon>Ecdysozoa</taxon>
        <taxon>Arthropoda</taxon>
        <taxon>Hexapoda</taxon>
        <taxon>Insecta</taxon>
        <taxon>Pterygota</taxon>
        <taxon>Neoptera</taxon>
        <taxon>Paraneoptera</taxon>
        <taxon>Thysanoptera</taxon>
        <taxon>Terebrantia</taxon>
        <taxon>Thripoidea</taxon>
        <taxon>Thripidae</taxon>
        <taxon>Frankliniella</taxon>
    </lineage>
</organism>
<proteinExistence type="predicted"/>
<protein>
    <submittedName>
        <fullName evidence="2">Uncharacterized protein LOC113214193</fullName>
    </submittedName>
</protein>
<sequence>MDGHAMQSHDIVKKEPAEVTYEMDTTLEDSFITKTDLSEMHLSSTVKIEEMDLIHLKTEADLDEKACIVDKQENILLLQSPALKNPKAKSRNHIHPVKLMKIAKDYVDLYSDDLSHPSPFRKVLRFPIIQCPSCLIPTNARGRSAFLHLLLHVTERHPNKRSNLFSEICERYRLLIARMKETVASQRKTGYCLRYRITEPQGNSSWD</sequence>
<evidence type="ECO:0000313" key="1">
    <source>
        <dbReference type="Proteomes" id="UP000504606"/>
    </source>
</evidence>
<dbReference type="OrthoDB" id="10619264at2759"/>
<dbReference type="AlphaFoldDB" id="A0A6J1T8S2"/>
<dbReference type="Proteomes" id="UP000504606">
    <property type="component" value="Unplaced"/>
</dbReference>